<evidence type="ECO:0000313" key="3">
    <source>
        <dbReference type="Proteomes" id="UP001432027"/>
    </source>
</evidence>
<evidence type="ECO:0008006" key="4">
    <source>
        <dbReference type="Google" id="ProtNLM"/>
    </source>
</evidence>
<comment type="caution">
    <text evidence="2">The sequence shown here is derived from an EMBL/GenBank/DDBJ whole genome shotgun (WGS) entry which is preliminary data.</text>
</comment>
<feature type="transmembrane region" description="Helical" evidence="1">
    <location>
        <begin position="20"/>
        <end position="44"/>
    </location>
</feature>
<dbReference type="InterPro" id="IPR053220">
    <property type="entry name" value="Nematode_rcpt-like_serp_H"/>
</dbReference>
<organism evidence="2 3">
    <name type="scientific">Pristionchus entomophagus</name>
    <dbReference type="NCBI Taxonomy" id="358040"/>
    <lineage>
        <taxon>Eukaryota</taxon>
        <taxon>Metazoa</taxon>
        <taxon>Ecdysozoa</taxon>
        <taxon>Nematoda</taxon>
        <taxon>Chromadorea</taxon>
        <taxon>Rhabditida</taxon>
        <taxon>Rhabditina</taxon>
        <taxon>Diplogasteromorpha</taxon>
        <taxon>Diplogasteroidea</taxon>
        <taxon>Neodiplogasteridae</taxon>
        <taxon>Pristionchus</taxon>
    </lineage>
</organism>
<dbReference type="AlphaFoldDB" id="A0AAV5U0G5"/>
<dbReference type="PANTHER" id="PTHR22941:SF26">
    <property type="entry name" value="SERPENTINE RECEPTOR, CLASS H"/>
    <property type="match status" value="1"/>
</dbReference>
<dbReference type="Proteomes" id="UP001432027">
    <property type="component" value="Unassembled WGS sequence"/>
</dbReference>
<dbReference type="EMBL" id="BTSX01000005">
    <property type="protein sequence ID" value="GMS99936.1"/>
    <property type="molecule type" value="Genomic_DNA"/>
</dbReference>
<reference evidence="2" key="1">
    <citation type="submission" date="2023-10" db="EMBL/GenBank/DDBJ databases">
        <title>Genome assembly of Pristionchus species.</title>
        <authorList>
            <person name="Yoshida K."/>
            <person name="Sommer R.J."/>
        </authorList>
    </citation>
    <scope>NUCLEOTIDE SEQUENCE</scope>
    <source>
        <strain evidence="2">RS0144</strain>
    </source>
</reference>
<keyword evidence="1" id="KW-0812">Transmembrane</keyword>
<feature type="non-terminal residue" evidence="2">
    <location>
        <position position="88"/>
    </location>
</feature>
<feature type="non-terminal residue" evidence="2">
    <location>
        <position position="1"/>
    </location>
</feature>
<sequence>QRAKRSPETIKAIRRSLRNLICQLLIPFSLFTFPAITIFFGIIIENFLSFETSFGLFLIMPWHSVGHNLILLTITSAYRQRILAIILK</sequence>
<keyword evidence="1" id="KW-1133">Transmembrane helix</keyword>
<name>A0AAV5U0G5_9BILA</name>
<feature type="transmembrane region" description="Helical" evidence="1">
    <location>
        <begin position="56"/>
        <end position="78"/>
    </location>
</feature>
<evidence type="ECO:0000313" key="2">
    <source>
        <dbReference type="EMBL" id="GMS99936.1"/>
    </source>
</evidence>
<dbReference type="PANTHER" id="PTHR22941">
    <property type="entry name" value="SERPENTINE RECEPTOR"/>
    <property type="match status" value="1"/>
</dbReference>
<accession>A0AAV5U0G5</accession>
<protein>
    <recommendedName>
        <fullName evidence="4">G protein-coupled receptor</fullName>
    </recommendedName>
</protein>
<dbReference type="InterPro" id="IPR019422">
    <property type="entry name" value="7TM_GPCR_serpentine_rcpt_Srh"/>
</dbReference>
<keyword evidence="3" id="KW-1185">Reference proteome</keyword>
<dbReference type="Pfam" id="PF10318">
    <property type="entry name" value="7TM_GPCR_Srh"/>
    <property type="match status" value="1"/>
</dbReference>
<proteinExistence type="predicted"/>
<evidence type="ECO:0000256" key="1">
    <source>
        <dbReference type="SAM" id="Phobius"/>
    </source>
</evidence>
<gene>
    <name evidence="2" type="ORF">PENTCL1PPCAC_22111</name>
</gene>
<keyword evidence="1" id="KW-0472">Membrane</keyword>